<dbReference type="PANTHER" id="PTHR46809">
    <property type="entry name" value="STROMAL CELL-DERIVED FACTOR 2-LIKE PROTEIN"/>
    <property type="match status" value="1"/>
</dbReference>
<evidence type="ECO:0000256" key="3">
    <source>
        <dbReference type="ARBA" id="ARBA00022729"/>
    </source>
</evidence>
<dbReference type="EMBL" id="JARBHB010000012">
    <property type="protein sequence ID" value="KAJ8871879.1"/>
    <property type="molecule type" value="Genomic_DNA"/>
</dbReference>
<evidence type="ECO:0000256" key="5">
    <source>
        <dbReference type="ARBA" id="ARBA00023136"/>
    </source>
</evidence>
<evidence type="ECO:0000259" key="6">
    <source>
        <dbReference type="PROSITE" id="PS50919"/>
    </source>
</evidence>
<evidence type="ECO:0000256" key="1">
    <source>
        <dbReference type="ARBA" id="ARBA00004370"/>
    </source>
</evidence>
<comment type="caution">
    <text evidence="7">The sequence shown here is derived from an EMBL/GenBank/DDBJ whole genome shotgun (WGS) entry which is preliminary data.</text>
</comment>
<dbReference type="PANTHER" id="PTHR46809:SF2">
    <property type="entry name" value="GH21273P"/>
    <property type="match status" value="1"/>
</dbReference>
<dbReference type="InterPro" id="IPR036300">
    <property type="entry name" value="MIR_dom_sf"/>
</dbReference>
<protein>
    <recommendedName>
        <fullName evidence="6">MIR domain-containing protein</fullName>
    </recommendedName>
</protein>
<keyword evidence="4" id="KW-0677">Repeat</keyword>
<dbReference type="Gene3D" id="2.80.10.50">
    <property type="match status" value="1"/>
</dbReference>
<dbReference type="PROSITE" id="PS50919">
    <property type="entry name" value="MIR"/>
    <property type="match status" value="3"/>
</dbReference>
<comment type="subcellular location">
    <subcellularLocation>
        <location evidence="1">Membrane</location>
    </subcellularLocation>
</comment>
<keyword evidence="8" id="KW-1185">Reference proteome</keyword>
<evidence type="ECO:0000256" key="4">
    <source>
        <dbReference type="ARBA" id="ARBA00022737"/>
    </source>
</evidence>
<evidence type="ECO:0000313" key="7">
    <source>
        <dbReference type="EMBL" id="KAJ8871879.1"/>
    </source>
</evidence>
<dbReference type="SUPFAM" id="SSF82109">
    <property type="entry name" value="MIR domain"/>
    <property type="match status" value="1"/>
</dbReference>
<keyword evidence="2" id="KW-0812">Transmembrane</keyword>
<evidence type="ECO:0000313" key="8">
    <source>
        <dbReference type="Proteomes" id="UP001159363"/>
    </source>
</evidence>
<feature type="domain" description="MIR" evidence="6">
    <location>
        <begin position="208"/>
        <end position="262"/>
    </location>
</feature>
<dbReference type="InterPro" id="IPR023395">
    <property type="entry name" value="MCP_dom_sf"/>
</dbReference>
<sequence length="280" mass="31087">MKTPKFLEGAKWTDIKFLVLWQMIHNIGVNHAVNQLSSEGAYFLYRGVLPPLCQKTIALSLMFGVYEDCRRTLVAAGVANIMAKTGRGNQYVTCGSVIKLLNVGYKVRLHSHDVKYGTGSGQQSVTGISIQEDVNSYWVVKAETKKLCNRGEPIKCKQVIRLQHLGTSKNLHSHYFSSPLTGNQEISAYGDDRGEGDTGDHWMVVCSSEFWERGQPVMLKHMDTDAFLSATGRSYGHPINGQVEIAGISSSSNNAQWQVKEGIIINPSDFNPHHHVHSEL</sequence>
<gene>
    <name evidence="7" type="ORF">PR048_028219</name>
</gene>
<keyword evidence="3" id="KW-0732">Signal</keyword>
<dbReference type="SUPFAM" id="SSF103506">
    <property type="entry name" value="Mitochondrial carrier"/>
    <property type="match status" value="1"/>
</dbReference>
<keyword evidence="5" id="KW-0472">Membrane</keyword>
<dbReference type="Proteomes" id="UP001159363">
    <property type="component" value="Chromosome 11"/>
</dbReference>
<reference evidence="7 8" key="1">
    <citation type="submission" date="2023-02" db="EMBL/GenBank/DDBJ databases">
        <title>LHISI_Scaffold_Assembly.</title>
        <authorList>
            <person name="Stuart O.P."/>
            <person name="Cleave R."/>
            <person name="Magrath M.J.L."/>
            <person name="Mikheyev A.S."/>
        </authorList>
    </citation>
    <scope>NUCLEOTIDE SEQUENCE [LARGE SCALE GENOMIC DNA]</scope>
    <source>
        <strain evidence="7">Daus_M_001</strain>
        <tissue evidence="7">Leg muscle</tissue>
    </source>
</reference>
<feature type="domain" description="MIR" evidence="6">
    <location>
        <begin position="89"/>
        <end position="143"/>
    </location>
</feature>
<organism evidence="7 8">
    <name type="scientific">Dryococelus australis</name>
    <dbReference type="NCBI Taxonomy" id="614101"/>
    <lineage>
        <taxon>Eukaryota</taxon>
        <taxon>Metazoa</taxon>
        <taxon>Ecdysozoa</taxon>
        <taxon>Arthropoda</taxon>
        <taxon>Hexapoda</taxon>
        <taxon>Insecta</taxon>
        <taxon>Pterygota</taxon>
        <taxon>Neoptera</taxon>
        <taxon>Polyneoptera</taxon>
        <taxon>Phasmatodea</taxon>
        <taxon>Verophasmatodea</taxon>
        <taxon>Anareolatae</taxon>
        <taxon>Phasmatidae</taxon>
        <taxon>Eurycanthinae</taxon>
        <taxon>Dryococelus</taxon>
    </lineage>
</organism>
<evidence type="ECO:0000256" key="2">
    <source>
        <dbReference type="ARBA" id="ARBA00022692"/>
    </source>
</evidence>
<name>A0ABQ9GIQ3_9NEOP</name>
<dbReference type="InterPro" id="IPR016093">
    <property type="entry name" value="MIR_motif"/>
</dbReference>
<feature type="domain" description="MIR" evidence="6">
    <location>
        <begin position="151"/>
        <end position="207"/>
    </location>
</feature>
<accession>A0ABQ9GIQ3</accession>
<dbReference type="SMART" id="SM00472">
    <property type="entry name" value="MIR"/>
    <property type="match status" value="3"/>
</dbReference>
<dbReference type="Pfam" id="PF02815">
    <property type="entry name" value="MIR"/>
    <property type="match status" value="1"/>
</dbReference>
<proteinExistence type="predicted"/>